<evidence type="ECO:0000313" key="2">
    <source>
        <dbReference type="Proteomes" id="UP001212411"/>
    </source>
</evidence>
<dbReference type="KEGG" id="som:SOMG_01228"/>
<proteinExistence type="predicted"/>
<dbReference type="RefSeq" id="XP_056035147.1">
    <property type="nucleotide sequence ID" value="XM_056180021.1"/>
</dbReference>
<sequence length="78" mass="9158">MPLNIFQYPQTGWNFISHTVPMKNDLAKGDRRIYNFILNVLSTIENAKLHQHFPVRKNIEKKVNEGLMNPKIHNFPAQ</sequence>
<dbReference type="AlphaFoldDB" id="A0AAE9W6Q6"/>
<dbReference type="GeneID" id="80874710"/>
<dbReference type="EMBL" id="CP115611">
    <property type="protein sequence ID" value="WBW70904.1"/>
    <property type="molecule type" value="Genomic_DNA"/>
</dbReference>
<protein>
    <submittedName>
        <fullName evidence="1">Uncharacterized protein</fullName>
    </submittedName>
</protein>
<evidence type="ECO:0000313" key="1">
    <source>
        <dbReference type="EMBL" id="WBW70904.1"/>
    </source>
</evidence>
<keyword evidence="2" id="KW-1185">Reference proteome</keyword>
<dbReference type="Proteomes" id="UP001212411">
    <property type="component" value="Chromosome 1"/>
</dbReference>
<reference evidence="1 2" key="1">
    <citation type="journal article" date="2023" name="G3 (Bethesda)">
        <title>A high-quality reference genome for the fission yeast Schizosaccharomyces osmophilus.</title>
        <authorList>
            <person name="Jia G.S."/>
            <person name="Zhang W.C."/>
            <person name="Liang Y."/>
            <person name="Liu X.H."/>
            <person name="Rhind N."/>
            <person name="Pidoux A."/>
            <person name="Brysch-Herzberg M."/>
            <person name="Du L.L."/>
        </authorList>
    </citation>
    <scope>NUCLEOTIDE SEQUENCE [LARGE SCALE GENOMIC DNA]</scope>
    <source>
        <strain evidence="1 2">CBS 15793</strain>
    </source>
</reference>
<organism evidence="1 2">
    <name type="scientific">Schizosaccharomyces osmophilus</name>
    <dbReference type="NCBI Taxonomy" id="2545709"/>
    <lineage>
        <taxon>Eukaryota</taxon>
        <taxon>Fungi</taxon>
        <taxon>Dikarya</taxon>
        <taxon>Ascomycota</taxon>
        <taxon>Taphrinomycotina</taxon>
        <taxon>Schizosaccharomycetes</taxon>
        <taxon>Schizosaccharomycetales</taxon>
        <taxon>Schizosaccharomycetaceae</taxon>
        <taxon>Schizosaccharomyces</taxon>
    </lineage>
</organism>
<name>A0AAE9W6Q6_9SCHI</name>
<accession>A0AAE9W6Q6</accession>
<gene>
    <name evidence="1" type="ORF">SOMG_01228</name>
</gene>